<dbReference type="Proteomes" id="UP000236370">
    <property type="component" value="Unassembled WGS sequence"/>
</dbReference>
<organism evidence="2 3">
    <name type="scientific">Pan troglodytes</name>
    <name type="common">Chimpanzee</name>
    <dbReference type="NCBI Taxonomy" id="9598"/>
    <lineage>
        <taxon>Eukaryota</taxon>
        <taxon>Metazoa</taxon>
        <taxon>Chordata</taxon>
        <taxon>Craniata</taxon>
        <taxon>Vertebrata</taxon>
        <taxon>Euteleostomi</taxon>
        <taxon>Mammalia</taxon>
        <taxon>Eutheria</taxon>
        <taxon>Euarchontoglires</taxon>
        <taxon>Primates</taxon>
        <taxon>Haplorrhini</taxon>
        <taxon>Catarrhini</taxon>
        <taxon>Hominidae</taxon>
        <taxon>Pan</taxon>
    </lineage>
</organism>
<dbReference type="PANTHER" id="PTHR31206:SF5">
    <property type="entry name" value="PROTEIN FAM177A1"/>
    <property type="match status" value="1"/>
</dbReference>
<dbReference type="InterPro" id="IPR028260">
    <property type="entry name" value="FAM177"/>
</dbReference>
<dbReference type="AlphaFoldDB" id="A0A2J8MI01"/>
<sequence>MDQEPVGRVERGEAVAASGAAAAAAFGESAGQMSNERGFENVELGVIGKKKKVPRRVIHFVSGETMEEYSTDEDEVDGLEKKDVLPTVDPEEEEEEENRMSEEAERQYQQNKLQTDSIVQTDQPETVISSSFVNVNFEMEGDSEVIMESNQNPVSVPP</sequence>
<evidence type="ECO:0000256" key="1">
    <source>
        <dbReference type="SAM" id="MobiDB-lite"/>
    </source>
</evidence>
<evidence type="ECO:0000313" key="2">
    <source>
        <dbReference type="EMBL" id="PNI59138.1"/>
    </source>
</evidence>
<accession>A0A2J8MI01</accession>
<proteinExistence type="predicted"/>
<dbReference type="EMBL" id="NBAG03000256">
    <property type="protein sequence ID" value="PNI59138.1"/>
    <property type="molecule type" value="Genomic_DNA"/>
</dbReference>
<protein>
    <submittedName>
        <fullName evidence="2">FAM177A1 isoform 6</fullName>
    </submittedName>
</protein>
<reference evidence="2 3" key="1">
    <citation type="submission" date="2017-12" db="EMBL/GenBank/DDBJ databases">
        <title>High-resolution comparative analysis of great ape genomes.</title>
        <authorList>
            <person name="Pollen A."/>
            <person name="Hastie A."/>
            <person name="Hormozdiari F."/>
            <person name="Dougherty M."/>
            <person name="Liu R."/>
            <person name="Chaisson M."/>
            <person name="Hoppe E."/>
            <person name="Hill C."/>
            <person name="Pang A."/>
            <person name="Hillier L."/>
            <person name="Baker C."/>
            <person name="Armstrong J."/>
            <person name="Shendure J."/>
            <person name="Paten B."/>
            <person name="Wilson R."/>
            <person name="Chao H."/>
            <person name="Schneider V."/>
            <person name="Ventura M."/>
            <person name="Kronenberg Z."/>
            <person name="Murali S."/>
            <person name="Gordon D."/>
            <person name="Cantsilieris S."/>
            <person name="Munson K."/>
            <person name="Nelson B."/>
            <person name="Raja A."/>
            <person name="Underwood J."/>
            <person name="Diekhans M."/>
            <person name="Fiddes I."/>
            <person name="Haussler D."/>
            <person name="Eichler E."/>
        </authorList>
    </citation>
    <scope>NUCLEOTIDE SEQUENCE [LARGE SCALE GENOMIC DNA]</scope>
    <source>
        <strain evidence="2">Yerkes chimp pedigree #C0471</strain>
    </source>
</reference>
<feature type="region of interest" description="Disordered" evidence="1">
    <location>
        <begin position="67"/>
        <end position="125"/>
    </location>
</feature>
<feature type="compositionally biased region" description="Acidic residues" evidence="1">
    <location>
        <begin position="67"/>
        <end position="77"/>
    </location>
</feature>
<gene>
    <name evidence="2" type="ORF">CK820_G0020403</name>
</gene>
<dbReference type="PANTHER" id="PTHR31206">
    <property type="entry name" value="LP10445P"/>
    <property type="match status" value="1"/>
</dbReference>
<comment type="caution">
    <text evidence="2">The sequence shown here is derived from an EMBL/GenBank/DDBJ whole genome shotgun (WGS) entry which is preliminary data.</text>
</comment>
<name>A0A2J8MI01_PANTR</name>
<evidence type="ECO:0000313" key="3">
    <source>
        <dbReference type="Proteomes" id="UP000236370"/>
    </source>
</evidence>
<dbReference type="Pfam" id="PF14774">
    <property type="entry name" value="FAM177"/>
    <property type="match status" value="1"/>
</dbReference>
<feature type="compositionally biased region" description="Polar residues" evidence="1">
    <location>
        <begin position="107"/>
        <end position="125"/>
    </location>
</feature>